<keyword evidence="2 5" id="KW-0812">Transmembrane</keyword>
<evidence type="ECO:0000313" key="7">
    <source>
        <dbReference type="Proteomes" id="UP001597508"/>
    </source>
</evidence>
<feature type="transmembrane region" description="Helical" evidence="5">
    <location>
        <begin position="12"/>
        <end position="38"/>
    </location>
</feature>
<comment type="subcellular location">
    <subcellularLocation>
        <location evidence="1">Membrane</location>
        <topology evidence="1">Multi-pass membrane protein</topology>
    </subcellularLocation>
</comment>
<evidence type="ECO:0000256" key="4">
    <source>
        <dbReference type="ARBA" id="ARBA00023136"/>
    </source>
</evidence>
<organism evidence="6 7">
    <name type="scientific">Pseudotenacibaculum haliotis</name>
    <dbReference type="NCBI Taxonomy" id="1862138"/>
    <lineage>
        <taxon>Bacteria</taxon>
        <taxon>Pseudomonadati</taxon>
        <taxon>Bacteroidota</taxon>
        <taxon>Flavobacteriia</taxon>
        <taxon>Flavobacteriales</taxon>
        <taxon>Flavobacteriaceae</taxon>
        <taxon>Pseudotenacibaculum</taxon>
    </lineage>
</organism>
<feature type="transmembrane region" description="Helical" evidence="5">
    <location>
        <begin position="99"/>
        <end position="129"/>
    </location>
</feature>
<dbReference type="InterPro" id="IPR019109">
    <property type="entry name" value="MamF_MmsF"/>
</dbReference>
<sequence length="147" mass="16757">MKQNNENTNAFLIHISAFAGFLFPFGSIITPLIVWQTLKDRSQFLDEQGKEAVNFNISYSLYMFIASIIAVPFFLRSIFNNVRHGYGNNWHYEWDFDLGFGSLFGLIGFGSLVGIIGLIKLVLIILAAVKANKGEDYRYPFTIKFIK</sequence>
<name>A0ABW5LQ76_9FLAO</name>
<proteinExistence type="predicted"/>
<dbReference type="EMBL" id="JBHULH010000001">
    <property type="protein sequence ID" value="MFD2566113.1"/>
    <property type="molecule type" value="Genomic_DNA"/>
</dbReference>
<dbReference type="Proteomes" id="UP001597508">
    <property type="component" value="Unassembled WGS sequence"/>
</dbReference>
<evidence type="ECO:0000256" key="1">
    <source>
        <dbReference type="ARBA" id="ARBA00004141"/>
    </source>
</evidence>
<evidence type="ECO:0000256" key="5">
    <source>
        <dbReference type="SAM" id="Phobius"/>
    </source>
</evidence>
<gene>
    <name evidence="6" type="ORF">ACFSRZ_01940</name>
</gene>
<keyword evidence="4 5" id="KW-0472">Membrane</keyword>
<evidence type="ECO:0000256" key="3">
    <source>
        <dbReference type="ARBA" id="ARBA00022989"/>
    </source>
</evidence>
<dbReference type="Pfam" id="PF09685">
    <property type="entry name" value="MamF_MmsF"/>
    <property type="match status" value="1"/>
</dbReference>
<dbReference type="RefSeq" id="WP_379664834.1">
    <property type="nucleotide sequence ID" value="NZ_JBHULH010000001.1"/>
</dbReference>
<evidence type="ECO:0000256" key="2">
    <source>
        <dbReference type="ARBA" id="ARBA00022692"/>
    </source>
</evidence>
<accession>A0ABW5LQ76</accession>
<reference evidence="7" key="1">
    <citation type="journal article" date="2019" name="Int. J. Syst. Evol. Microbiol.">
        <title>The Global Catalogue of Microorganisms (GCM) 10K type strain sequencing project: providing services to taxonomists for standard genome sequencing and annotation.</title>
        <authorList>
            <consortium name="The Broad Institute Genomics Platform"/>
            <consortium name="The Broad Institute Genome Sequencing Center for Infectious Disease"/>
            <person name="Wu L."/>
            <person name="Ma J."/>
        </authorList>
    </citation>
    <scope>NUCLEOTIDE SEQUENCE [LARGE SCALE GENOMIC DNA]</scope>
    <source>
        <strain evidence="7">KCTC 52127</strain>
    </source>
</reference>
<evidence type="ECO:0000313" key="6">
    <source>
        <dbReference type="EMBL" id="MFD2566113.1"/>
    </source>
</evidence>
<comment type="caution">
    <text evidence="6">The sequence shown here is derived from an EMBL/GenBank/DDBJ whole genome shotgun (WGS) entry which is preliminary data.</text>
</comment>
<keyword evidence="7" id="KW-1185">Reference proteome</keyword>
<protein>
    <submittedName>
        <fullName evidence="6">DUF4870 domain-containing protein</fullName>
    </submittedName>
</protein>
<keyword evidence="3 5" id="KW-1133">Transmembrane helix</keyword>
<feature type="transmembrane region" description="Helical" evidence="5">
    <location>
        <begin position="59"/>
        <end position="79"/>
    </location>
</feature>